<dbReference type="InterPro" id="IPR007219">
    <property type="entry name" value="XnlR_reg_dom"/>
</dbReference>
<evidence type="ECO:0000313" key="6">
    <source>
        <dbReference type="Proteomes" id="UP001222932"/>
    </source>
</evidence>
<dbReference type="GO" id="GO:0008270">
    <property type="term" value="F:zinc ion binding"/>
    <property type="evidence" value="ECO:0007669"/>
    <property type="project" value="InterPro"/>
</dbReference>
<reference evidence="5" key="1">
    <citation type="journal article" date="2023" name="BMC Genomics">
        <title>Chromosome-level genome assemblies of Cutaneotrichosporon spp. (Trichosporonales, Basidiomycota) reveal imbalanced evolution between nucleotide sequences and chromosome synteny.</title>
        <authorList>
            <person name="Kobayashi Y."/>
            <person name="Kayamori A."/>
            <person name="Aoki K."/>
            <person name="Shiwa Y."/>
            <person name="Matsutani M."/>
            <person name="Fujita N."/>
            <person name="Sugita T."/>
            <person name="Iwasaki W."/>
            <person name="Tanaka N."/>
            <person name="Takashima M."/>
        </authorList>
    </citation>
    <scope>NUCLEOTIDE SEQUENCE</scope>
    <source>
        <strain evidence="5">HIS016</strain>
    </source>
</reference>
<dbReference type="Proteomes" id="UP001222932">
    <property type="component" value="Unassembled WGS sequence"/>
</dbReference>
<name>A0AAD3TVK8_9TREE</name>
<dbReference type="InterPro" id="IPR001138">
    <property type="entry name" value="Zn2Cys6_DnaBD"/>
</dbReference>
<dbReference type="EMBL" id="BTCM01000004">
    <property type="protein sequence ID" value="GMK57690.1"/>
    <property type="molecule type" value="Genomic_DNA"/>
</dbReference>
<sequence length="647" mass="70390">MAEEQQPAHADPSHIPHPPPGPSQPSQAAGPSTASPSIRSYRSKKIRPCDNCRSRRQRCDIPAAGEACRLCVITKKQCTFLRERRKAPSDLKKLAEREAELAAQMGKERPPLLQNMSTESAATNASTGSSPEPANSTCLAHLAAYILGARGASLVVAEPVALDAEGEADEELYLVGTASERDTLILNNMTESVGPNLVQTRAIPGVRLRTVAPGVHFVFYKSVRYTQDEGTWVTLRDMVTPALVPTVLQAFFSVEARAHPILQHEPQLTSAILRCVILTAGLMYIPQLRHLHKEAYMLTMGALRAQTPKARLWTLQVHLLDLDRRDALEPSSSFVTLSLAISTALLLGLHQDSGAWAIPGWEKELRTRLWWSLLNYDRFRSLTFGRPRQIVTPNVVPLPSRSAGDMLSYDAFVSTCELGNLLDDLDSPHVSLTSLAAMSTRLDAWKSAADARGLFVIDPPAPGVRSTQLLYLGSCVMVVNALFDALDPTELGALEAARHSCLMACEGVVDFVAALTPADLYGYWTAHSPFILSLTLTMLVRIIVNASEANVRETAVLALRRFTAVLGDHQNSGWDVAKLALARAHYFIPLITRRCPEFASVLDSIHSGMLEPADAALGGFLNSLDALVDPRGMHELGLGGLFSVPTL</sequence>
<dbReference type="AlphaFoldDB" id="A0AAD3TVK8"/>
<dbReference type="PANTHER" id="PTHR31668:SF10">
    <property type="entry name" value="ZN(II)2CYS6 TRANSCRIPTION FACTOR (EUROFUNG)"/>
    <property type="match status" value="1"/>
</dbReference>
<gene>
    <name evidence="5" type="ORF">CspeluHIS016_0405240</name>
</gene>
<evidence type="ECO:0000256" key="3">
    <source>
        <dbReference type="SAM" id="MobiDB-lite"/>
    </source>
</evidence>
<dbReference type="GO" id="GO:0005634">
    <property type="term" value="C:nucleus"/>
    <property type="evidence" value="ECO:0007669"/>
    <property type="project" value="TreeGrafter"/>
</dbReference>
<accession>A0AAD3TVK8</accession>
<reference evidence="5" key="2">
    <citation type="submission" date="2023-06" db="EMBL/GenBank/DDBJ databases">
        <authorList>
            <person name="Kobayashi Y."/>
            <person name="Kayamori A."/>
            <person name="Aoki K."/>
            <person name="Shiwa Y."/>
            <person name="Fujita N."/>
            <person name="Sugita T."/>
            <person name="Iwasaki W."/>
            <person name="Tanaka N."/>
            <person name="Takashima M."/>
        </authorList>
    </citation>
    <scope>NUCLEOTIDE SEQUENCE</scope>
    <source>
        <strain evidence="5">HIS016</strain>
    </source>
</reference>
<evidence type="ECO:0000256" key="1">
    <source>
        <dbReference type="ARBA" id="ARBA00022723"/>
    </source>
</evidence>
<organism evidence="5 6">
    <name type="scientific">Cutaneotrichosporon spelunceum</name>
    <dbReference type="NCBI Taxonomy" id="1672016"/>
    <lineage>
        <taxon>Eukaryota</taxon>
        <taxon>Fungi</taxon>
        <taxon>Dikarya</taxon>
        <taxon>Basidiomycota</taxon>
        <taxon>Agaricomycotina</taxon>
        <taxon>Tremellomycetes</taxon>
        <taxon>Trichosporonales</taxon>
        <taxon>Trichosporonaceae</taxon>
        <taxon>Cutaneotrichosporon</taxon>
    </lineage>
</organism>
<protein>
    <recommendedName>
        <fullName evidence="4">Zn(2)-C6 fungal-type domain-containing protein</fullName>
    </recommendedName>
</protein>
<evidence type="ECO:0000259" key="4">
    <source>
        <dbReference type="PROSITE" id="PS50048"/>
    </source>
</evidence>
<comment type="caution">
    <text evidence="5">The sequence shown here is derived from an EMBL/GenBank/DDBJ whole genome shotgun (WGS) entry which is preliminary data.</text>
</comment>
<dbReference type="GO" id="GO:0006351">
    <property type="term" value="P:DNA-templated transcription"/>
    <property type="evidence" value="ECO:0007669"/>
    <property type="project" value="InterPro"/>
</dbReference>
<dbReference type="GO" id="GO:0003677">
    <property type="term" value="F:DNA binding"/>
    <property type="evidence" value="ECO:0007669"/>
    <property type="project" value="InterPro"/>
</dbReference>
<feature type="compositionally biased region" description="Low complexity" evidence="3">
    <location>
        <begin position="24"/>
        <end position="37"/>
    </location>
</feature>
<evidence type="ECO:0000313" key="5">
    <source>
        <dbReference type="EMBL" id="GMK57690.1"/>
    </source>
</evidence>
<dbReference type="GO" id="GO:0000981">
    <property type="term" value="F:DNA-binding transcription factor activity, RNA polymerase II-specific"/>
    <property type="evidence" value="ECO:0007669"/>
    <property type="project" value="InterPro"/>
</dbReference>
<dbReference type="Gene3D" id="4.10.240.10">
    <property type="entry name" value="Zn(2)-C6 fungal-type DNA-binding domain"/>
    <property type="match status" value="1"/>
</dbReference>
<dbReference type="CDD" id="cd12148">
    <property type="entry name" value="fungal_TF_MHR"/>
    <property type="match status" value="1"/>
</dbReference>
<feature type="region of interest" description="Disordered" evidence="3">
    <location>
        <begin position="1"/>
        <end position="42"/>
    </location>
</feature>
<dbReference type="CDD" id="cd00067">
    <property type="entry name" value="GAL4"/>
    <property type="match status" value="1"/>
</dbReference>
<dbReference type="SMART" id="SM00906">
    <property type="entry name" value="Fungal_trans"/>
    <property type="match status" value="1"/>
</dbReference>
<keyword evidence="1" id="KW-0479">Metal-binding</keyword>
<dbReference type="Pfam" id="PF04082">
    <property type="entry name" value="Fungal_trans"/>
    <property type="match status" value="1"/>
</dbReference>
<keyword evidence="2" id="KW-0539">Nucleus</keyword>
<dbReference type="GO" id="GO:0001080">
    <property type="term" value="P:nitrogen catabolite activation of transcription from RNA polymerase II promoter"/>
    <property type="evidence" value="ECO:0007669"/>
    <property type="project" value="TreeGrafter"/>
</dbReference>
<feature type="domain" description="Zn(2)-C6 fungal-type" evidence="4">
    <location>
        <begin position="48"/>
        <end position="80"/>
    </location>
</feature>
<dbReference type="PROSITE" id="PS00463">
    <property type="entry name" value="ZN2_CY6_FUNGAL_1"/>
    <property type="match status" value="1"/>
</dbReference>
<dbReference type="InterPro" id="IPR050797">
    <property type="entry name" value="Carb_Metab_Trans_Reg"/>
</dbReference>
<proteinExistence type="predicted"/>
<evidence type="ECO:0000256" key="2">
    <source>
        <dbReference type="ARBA" id="ARBA00023242"/>
    </source>
</evidence>
<keyword evidence="6" id="KW-1185">Reference proteome</keyword>
<dbReference type="PROSITE" id="PS50048">
    <property type="entry name" value="ZN2_CY6_FUNGAL_2"/>
    <property type="match status" value="1"/>
</dbReference>
<dbReference type="SUPFAM" id="SSF57701">
    <property type="entry name" value="Zn2/Cys6 DNA-binding domain"/>
    <property type="match status" value="1"/>
</dbReference>
<dbReference type="InterPro" id="IPR036864">
    <property type="entry name" value="Zn2-C6_fun-type_DNA-bd_sf"/>
</dbReference>
<dbReference type="PANTHER" id="PTHR31668">
    <property type="entry name" value="GLUCOSE TRANSPORT TRANSCRIPTION REGULATOR RGT1-RELATED-RELATED"/>
    <property type="match status" value="1"/>
</dbReference>